<dbReference type="GO" id="GO:0016787">
    <property type="term" value="F:hydrolase activity"/>
    <property type="evidence" value="ECO:0007669"/>
    <property type="project" value="UniProtKB-KW"/>
</dbReference>
<organism evidence="16 17">
    <name type="scientific">Parnassius mnemosyne</name>
    <name type="common">clouded apollo</name>
    <dbReference type="NCBI Taxonomy" id="213953"/>
    <lineage>
        <taxon>Eukaryota</taxon>
        <taxon>Metazoa</taxon>
        <taxon>Ecdysozoa</taxon>
        <taxon>Arthropoda</taxon>
        <taxon>Hexapoda</taxon>
        <taxon>Insecta</taxon>
        <taxon>Pterygota</taxon>
        <taxon>Neoptera</taxon>
        <taxon>Endopterygota</taxon>
        <taxon>Lepidoptera</taxon>
        <taxon>Glossata</taxon>
        <taxon>Ditrysia</taxon>
        <taxon>Papilionoidea</taxon>
        <taxon>Papilionidae</taxon>
        <taxon>Parnassiinae</taxon>
        <taxon>Parnassini</taxon>
        <taxon>Parnassius</taxon>
        <taxon>Driopa</taxon>
    </lineage>
</organism>
<keyword evidence="8" id="KW-0067">ATP-binding</keyword>
<keyword evidence="10" id="KW-0943">RNA-mediated gene silencing</keyword>
<feature type="compositionally biased region" description="Polar residues" evidence="13">
    <location>
        <begin position="489"/>
        <end position="501"/>
    </location>
</feature>
<dbReference type="GO" id="GO:0003724">
    <property type="term" value="F:RNA helicase activity"/>
    <property type="evidence" value="ECO:0007669"/>
    <property type="project" value="UniProtKB-EC"/>
</dbReference>
<sequence>MPPESYQVEVLYFLNPHLIWIEVKNLSALNEADVTFEQIGLYGVLPVEPTLDVVEENLKTQISEEWLPAASATIKKALMTAQEVWFCPTYIDRRSSIFDDNIHKYGELILKDHNKKLKPLSKLLVKSGFAAYDMCSFHQALGSGKINTKLQSSEAQHVIKEIENYYKKKKVPKTDWEESIKTQTFVSRISQKLESVLTTMNLQKHNADLVSQLIKNKSKDFDMCKGVDEESAGRAYKVKERRCNCETKAKELKVSRNEPEPKSTLLKRKLELIESKKSIQHLKDINDIKQIELNNCKNLGERIKSQGDMSNNVSCESSYCQQPQGLRDMNKRGTRLEKLSKKQYVSTCNKKRVGYGPPGIDRSKLTLKDFDSNSVPEHPIIRNEDVEETNHKEDIYANVDSNLNVEISNKNVLNAIQQDMKITPTFERIRKISTNSVDNAVSKFNSSKLSDDSFSDNVITSPSSKILQKKLILHERIVTKTLNNSFNSCSDTTNKDSSSSLEDVKAKQKKSKTQVSRDSDDDENIDEIIKKLNEDYPVANVSNDIKHNNKDSSIVKDFMKNSVNPFKNIDPNISLFVDKLVTPVLLVHTKMNKRIEPVYNLRDVNFNSHIHIVLKNMLVERPMKLQTISWFCILRGYSMFMISPVGSGKTLGYLPAVCRLVSDASSDNSVSVGPTCIIVCATAKSVAEVEKMAKMFLDVQGKVLSCFAGVDESYVTTFLLNGCDLLICTPSFLVRLLHVTDFGVDLRRLATVVFDDCERLAEVYSNEIKYFMFRIKDTLKNRTNKELRVQYILASRYWCDFMEPIVKKAPYSVVCIGASQECVLYSKAGMSVNFVQQENKVNSVLDFLNQIDKTKRTVIVCRTDDEIMTLKKALANHKNVMFVCDSSMTIQDLFNLRVAWDDFENPLLGPILLCCDDTLTHMNIMDAHFLLNYSLPQMYSSFCKRFSVLNDNYSSIFLSKDENVKIKILIEENNLEQLPKMLHFIKRCTGDVPQCLNEICERVLVEKDNVKASNLVPLCDNLLAIGYCPDFWNCLARHTVLKDFDQSKEWIPTAGQITFKILHYHSAIHFSARLLSNSVDGAARKYPQTYSTLSIKMGMYYSKESNRKLHGIPKIGDICAVSIKQHFFARCQVIKILSKYQRGNPNCVLIKLIDEEKLETTKDIYLYYLPEELKNIETHVIQVRLANIQPKDKDITFSDLARDQLKKITDKDEDMYVRGQVVMSIGNCVFVDTLEACQDLSSINKTVVKHDFKRDLLDKHAVLNMEHIAKIKSLCAGNIQIKETAINKVPEPIKLLPQTWSYFENENMSLVFFGSAISPDKFFVRLEKFESCLKLLIKDIQKYVNEISDSLCDVKEGDIVLAMFPDDSTYERARIDAIIDKNKVTCFFVDQGDWREVLIKHLVPIKEDFITILPFQAIECRLVGVRPVGNEWTDFTTNWFCDNCYDHDSDCLKHLYVKYFTKEKAEFTEGNKYGIVLIDTNSEQDVIINQLLIDRNLAQENEAEINYLNEFQVNNLNVVENKLNKDESFEEDEETCEKHAVIESNEISPIRTLFQQPIRSVPLVGSDSEDSECSERWNINMVDEFLKMLKPVVKNSGKPKLDANLPAVTANEIQTNQKYTIGGRQAITYSEVKQSQNVTKELDSDDCTSPETSESMCTSEKPLIKSLSGINQTRKPKLVWRQNKNVTFIKINLIGLETYYLKIQGRSISFTAILNDVDYAFDFELYGAVDVKKSIHVNKGQYVLVKLYKILNKNWLTLTKDGEIRKWIVYDVESIDASSDEDVVEENTMLNVMKNICNQDDSESEEEDFMDDVNYRYKSDNVISLD</sequence>
<evidence type="ECO:0000256" key="9">
    <source>
        <dbReference type="ARBA" id="ARBA00022871"/>
    </source>
</evidence>
<keyword evidence="7" id="KW-0347">Helicase</keyword>
<dbReference type="InterPro" id="IPR007052">
    <property type="entry name" value="CS_dom"/>
</dbReference>
<evidence type="ECO:0000256" key="6">
    <source>
        <dbReference type="ARBA" id="ARBA00022801"/>
    </source>
</evidence>
<dbReference type="InterPro" id="IPR011545">
    <property type="entry name" value="DEAD/DEAH_box_helicase_dom"/>
</dbReference>
<evidence type="ECO:0000256" key="4">
    <source>
        <dbReference type="ARBA" id="ARBA00022741"/>
    </source>
</evidence>
<evidence type="ECO:0000259" key="15">
    <source>
        <dbReference type="PROSITE" id="PS51203"/>
    </source>
</evidence>
<keyword evidence="2" id="KW-0217">Developmental protein</keyword>
<dbReference type="Gene3D" id="2.40.50.90">
    <property type="match status" value="1"/>
</dbReference>
<keyword evidence="3" id="KW-0677">Repeat</keyword>
<comment type="catalytic activity">
    <reaction evidence="12">
        <text>ATP + H2O = ADP + phosphate + H(+)</text>
        <dbReference type="Rhea" id="RHEA:13065"/>
        <dbReference type="ChEBI" id="CHEBI:15377"/>
        <dbReference type="ChEBI" id="CHEBI:15378"/>
        <dbReference type="ChEBI" id="CHEBI:30616"/>
        <dbReference type="ChEBI" id="CHEBI:43474"/>
        <dbReference type="ChEBI" id="CHEBI:456216"/>
        <dbReference type="EC" id="3.6.4.13"/>
    </reaction>
</comment>
<keyword evidence="11" id="KW-0469">Meiosis</keyword>
<evidence type="ECO:0000256" key="1">
    <source>
        <dbReference type="ARBA" id="ARBA00012552"/>
    </source>
</evidence>
<dbReference type="SMART" id="SM00333">
    <property type="entry name" value="TUDOR"/>
    <property type="match status" value="1"/>
</dbReference>
<dbReference type="GO" id="GO:0051321">
    <property type="term" value="P:meiotic cell cycle"/>
    <property type="evidence" value="ECO:0007669"/>
    <property type="project" value="UniProtKB-KW"/>
</dbReference>
<dbReference type="EMBL" id="CAVLGL010000088">
    <property type="protein sequence ID" value="CAK1593415.1"/>
    <property type="molecule type" value="Genomic_DNA"/>
</dbReference>
<dbReference type="GO" id="GO:0005524">
    <property type="term" value="F:ATP binding"/>
    <property type="evidence" value="ECO:0007669"/>
    <property type="project" value="UniProtKB-KW"/>
</dbReference>
<comment type="caution">
    <text evidence="16">The sequence shown here is derived from an EMBL/GenBank/DDBJ whole genome shotgun (WGS) entry which is preliminary data.</text>
</comment>
<proteinExistence type="predicted"/>
<evidence type="ECO:0000256" key="7">
    <source>
        <dbReference type="ARBA" id="ARBA00022806"/>
    </source>
</evidence>
<dbReference type="InterPro" id="IPR027417">
    <property type="entry name" value="P-loop_NTPase"/>
</dbReference>
<keyword evidence="4" id="KW-0547">Nucleotide-binding</keyword>
<keyword evidence="6" id="KW-0378">Hydrolase</keyword>
<evidence type="ECO:0000256" key="12">
    <source>
        <dbReference type="ARBA" id="ARBA00047984"/>
    </source>
</evidence>
<evidence type="ECO:0000256" key="13">
    <source>
        <dbReference type="SAM" id="MobiDB-lite"/>
    </source>
</evidence>
<accession>A0AAV1LEH8</accession>
<evidence type="ECO:0000256" key="11">
    <source>
        <dbReference type="ARBA" id="ARBA00023254"/>
    </source>
</evidence>
<dbReference type="Gene3D" id="2.60.40.790">
    <property type="match status" value="1"/>
</dbReference>
<dbReference type="GO" id="GO:0042078">
    <property type="term" value="P:germ-line stem cell division"/>
    <property type="evidence" value="ECO:0007669"/>
    <property type="project" value="TreeGrafter"/>
</dbReference>
<evidence type="ECO:0000256" key="2">
    <source>
        <dbReference type="ARBA" id="ARBA00022473"/>
    </source>
</evidence>
<keyword evidence="17" id="KW-1185">Reference proteome</keyword>
<dbReference type="PANTHER" id="PTHR22655">
    <property type="entry name" value="ATP-DEPENDENT RNA HELICASE TDRD12-RELATED"/>
    <property type="match status" value="1"/>
</dbReference>
<dbReference type="GO" id="GO:0007283">
    <property type="term" value="P:spermatogenesis"/>
    <property type="evidence" value="ECO:0007669"/>
    <property type="project" value="UniProtKB-KW"/>
</dbReference>
<keyword evidence="9" id="KW-0744">Spermatogenesis</keyword>
<dbReference type="Pfam" id="PF00567">
    <property type="entry name" value="TUDOR"/>
    <property type="match status" value="1"/>
</dbReference>
<dbReference type="GO" id="GO:0003676">
    <property type="term" value="F:nucleic acid binding"/>
    <property type="evidence" value="ECO:0007669"/>
    <property type="project" value="InterPro"/>
</dbReference>
<dbReference type="Gene3D" id="3.40.50.300">
    <property type="entry name" value="P-loop containing nucleotide triphosphate hydrolases"/>
    <property type="match status" value="1"/>
</dbReference>
<dbReference type="EC" id="3.6.4.13" evidence="1"/>
<gene>
    <name evidence="16" type="ORF">PARMNEM_LOCUS13197</name>
</gene>
<dbReference type="GO" id="GO:0005737">
    <property type="term" value="C:cytoplasm"/>
    <property type="evidence" value="ECO:0007669"/>
    <property type="project" value="UniProtKB-ARBA"/>
</dbReference>
<evidence type="ECO:0000256" key="5">
    <source>
        <dbReference type="ARBA" id="ARBA00022782"/>
    </source>
</evidence>
<evidence type="ECO:0000256" key="8">
    <source>
        <dbReference type="ARBA" id="ARBA00022840"/>
    </source>
</evidence>
<dbReference type="SMART" id="SM00487">
    <property type="entry name" value="DEXDc"/>
    <property type="match status" value="1"/>
</dbReference>
<evidence type="ECO:0000259" key="14">
    <source>
        <dbReference type="PROSITE" id="PS50304"/>
    </source>
</evidence>
<dbReference type="InterPro" id="IPR014001">
    <property type="entry name" value="Helicase_ATP-bd"/>
</dbReference>
<dbReference type="Gene3D" id="2.30.30.140">
    <property type="match status" value="2"/>
</dbReference>
<dbReference type="CDD" id="cd20435">
    <property type="entry name" value="Tudor_TDRD12_rpt2"/>
    <property type="match status" value="1"/>
</dbReference>
<evidence type="ECO:0000256" key="10">
    <source>
        <dbReference type="ARBA" id="ARBA00023158"/>
    </source>
</evidence>
<dbReference type="InterPro" id="IPR008978">
    <property type="entry name" value="HSP20-like_chaperone"/>
</dbReference>
<name>A0AAV1LEH8_9NEOP</name>
<feature type="domain" description="Tudor" evidence="14">
    <location>
        <begin position="1353"/>
        <end position="1412"/>
    </location>
</feature>
<feature type="domain" description="CS" evidence="15">
    <location>
        <begin position="1673"/>
        <end position="1759"/>
    </location>
</feature>
<dbReference type="InterPro" id="IPR035437">
    <property type="entry name" value="SNase_OB-fold_sf"/>
</dbReference>
<dbReference type="SUPFAM" id="SSF52540">
    <property type="entry name" value="P-loop containing nucleoside triphosphate hydrolases"/>
    <property type="match status" value="1"/>
</dbReference>
<dbReference type="SUPFAM" id="SSF49764">
    <property type="entry name" value="HSP20-like chaperones"/>
    <property type="match status" value="1"/>
</dbReference>
<dbReference type="PROSITE" id="PS50304">
    <property type="entry name" value="TUDOR"/>
    <property type="match status" value="1"/>
</dbReference>
<protein>
    <recommendedName>
        <fullName evidence="1">RNA helicase</fullName>
        <ecNumber evidence="1">3.6.4.13</ecNumber>
    </recommendedName>
</protein>
<dbReference type="SUPFAM" id="SSF63748">
    <property type="entry name" value="Tudor/PWWP/MBT"/>
    <property type="match status" value="2"/>
</dbReference>
<feature type="region of interest" description="Disordered" evidence="13">
    <location>
        <begin position="489"/>
        <end position="522"/>
    </location>
</feature>
<keyword evidence="5" id="KW-0221">Differentiation</keyword>
<dbReference type="PANTHER" id="PTHR22655:SF2">
    <property type="entry name" value="ATP-DEPENDENT RNA HELICASE TDRD12-RELATED"/>
    <property type="match status" value="1"/>
</dbReference>
<evidence type="ECO:0000256" key="3">
    <source>
        <dbReference type="ARBA" id="ARBA00022737"/>
    </source>
</evidence>
<dbReference type="InterPro" id="IPR002999">
    <property type="entry name" value="Tudor"/>
</dbReference>
<dbReference type="Proteomes" id="UP001314205">
    <property type="component" value="Unassembled WGS sequence"/>
</dbReference>
<dbReference type="PROSITE" id="PS51203">
    <property type="entry name" value="CS"/>
    <property type="match status" value="1"/>
</dbReference>
<evidence type="ECO:0000313" key="17">
    <source>
        <dbReference type="Proteomes" id="UP001314205"/>
    </source>
</evidence>
<dbReference type="GO" id="GO:0031047">
    <property type="term" value="P:regulatory ncRNA-mediated gene silencing"/>
    <property type="evidence" value="ECO:0007669"/>
    <property type="project" value="UniProtKB-KW"/>
</dbReference>
<evidence type="ECO:0000313" key="16">
    <source>
        <dbReference type="EMBL" id="CAK1593415.1"/>
    </source>
</evidence>
<reference evidence="16 17" key="1">
    <citation type="submission" date="2023-11" db="EMBL/GenBank/DDBJ databases">
        <authorList>
            <person name="Hedman E."/>
            <person name="Englund M."/>
            <person name="Stromberg M."/>
            <person name="Nyberg Akerstrom W."/>
            <person name="Nylinder S."/>
            <person name="Jareborg N."/>
            <person name="Kallberg Y."/>
            <person name="Kronander E."/>
        </authorList>
    </citation>
    <scope>NUCLEOTIDE SEQUENCE [LARGE SCALE GENOMIC DNA]</scope>
</reference>
<dbReference type="Pfam" id="PF00270">
    <property type="entry name" value="DEAD"/>
    <property type="match status" value="1"/>
</dbReference>